<keyword evidence="1" id="KW-0472">Membrane</keyword>
<dbReference type="EMBL" id="FN554969">
    <property type="protein sequence ID" value="CBH11714.1"/>
    <property type="molecule type" value="Genomic_DNA"/>
</dbReference>
<gene>
    <name evidence="2" type="ORF">TbgDal_VI1920</name>
</gene>
<protein>
    <submittedName>
        <fullName evidence="2">Uncharacterized protein</fullName>
    </submittedName>
</protein>
<dbReference type="RefSeq" id="XP_011773999.1">
    <property type="nucleotide sequence ID" value="XM_011775697.1"/>
</dbReference>
<dbReference type="AlphaFoldDB" id="C9ZQN4"/>
<evidence type="ECO:0000313" key="2">
    <source>
        <dbReference type="EMBL" id="CBH11714.1"/>
    </source>
</evidence>
<keyword evidence="1" id="KW-0812">Transmembrane</keyword>
<dbReference type="KEGG" id="tbg:TbgDal_VI1920"/>
<dbReference type="Proteomes" id="UP000002316">
    <property type="component" value="Chromosome 6"/>
</dbReference>
<dbReference type="GeneID" id="23861830"/>
<sequence length="112" mass="12274">MVLVEWPEVGIILSSMLLIAFADLRSLLSIFFLFPLGDSSPFCTVRKIGSIGHTLVVIPSVHNQVLESSVLQQWSPSCLRLLVHPRGSASGEVVSRFGPVLESLHFTHSTPH</sequence>
<evidence type="ECO:0000256" key="1">
    <source>
        <dbReference type="SAM" id="Phobius"/>
    </source>
</evidence>
<feature type="transmembrane region" description="Helical" evidence="1">
    <location>
        <begin position="12"/>
        <end position="37"/>
    </location>
</feature>
<name>C9ZQN4_TRYB9</name>
<evidence type="ECO:0000313" key="3">
    <source>
        <dbReference type="Proteomes" id="UP000002316"/>
    </source>
</evidence>
<proteinExistence type="predicted"/>
<organism evidence="2 3">
    <name type="scientific">Trypanosoma brucei gambiense (strain MHOM/CI/86/DAL972)</name>
    <dbReference type="NCBI Taxonomy" id="679716"/>
    <lineage>
        <taxon>Eukaryota</taxon>
        <taxon>Discoba</taxon>
        <taxon>Euglenozoa</taxon>
        <taxon>Kinetoplastea</taxon>
        <taxon>Metakinetoplastina</taxon>
        <taxon>Trypanosomatida</taxon>
        <taxon>Trypanosomatidae</taxon>
        <taxon>Trypanosoma</taxon>
    </lineage>
</organism>
<accession>C9ZQN4</accession>
<keyword evidence="1" id="KW-1133">Transmembrane helix</keyword>
<reference evidence="3" key="1">
    <citation type="journal article" date="2010" name="PLoS Negl. Trop. Dis.">
        <title>The genome sequence of Trypanosoma brucei gambiense, causative agent of chronic human african trypanosomiasis.</title>
        <authorList>
            <person name="Jackson A.P."/>
            <person name="Sanders M."/>
            <person name="Berry A."/>
            <person name="McQuillan J."/>
            <person name="Aslett M.A."/>
            <person name="Quail M.A."/>
            <person name="Chukualim B."/>
            <person name="Capewell P."/>
            <person name="MacLeod A."/>
            <person name="Melville S.E."/>
            <person name="Gibson W."/>
            <person name="Barry J.D."/>
            <person name="Berriman M."/>
            <person name="Hertz-Fowler C."/>
        </authorList>
    </citation>
    <scope>NUCLEOTIDE SEQUENCE [LARGE SCALE GENOMIC DNA]</scope>
    <source>
        <strain evidence="3">MHOM/CI/86/DAL972</strain>
    </source>
</reference>